<protein>
    <submittedName>
        <fullName evidence="2">Uncharacterized protein</fullName>
    </submittedName>
</protein>
<dbReference type="AlphaFoldDB" id="X1FCP0"/>
<reference evidence="2" key="1">
    <citation type="journal article" date="2014" name="Front. Microbiol.">
        <title>High frequency of phylogenetically diverse reductive dehalogenase-homologous genes in deep subseafloor sedimentary metagenomes.</title>
        <authorList>
            <person name="Kawai M."/>
            <person name="Futagami T."/>
            <person name="Toyoda A."/>
            <person name="Takaki Y."/>
            <person name="Nishi S."/>
            <person name="Hori S."/>
            <person name="Arai W."/>
            <person name="Tsubouchi T."/>
            <person name="Morono Y."/>
            <person name="Uchiyama I."/>
            <person name="Ito T."/>
            <person name="Fujiyama A."/>
            <person name="Inagaki F."/>
            <person name="Takami H."/>
        </authorList>
    </citation>
    <scope>NUCLEOTIDE SEQUENCE</scope>
    <source>
        <strain evidence="2">Expedition CK06-06</strain>
    </source>
</reference>
<name>X1FCP0_9ZZZZ</name>
<organism evidence="2">
    <name type="scientific">marine sediment metagenome</name>
    <dbReference type="NCBI Taxonomy" id="412755"/>
    <lineage>
        <taxon>unclassified sequences</taxon>
        <taxon>metagenomes</taxon>
        <taxon>ecological metagenomes</taxon>
    </lineage>
</organism>
<feature type="transmembrane region" description="Helical" evidence="1">
    <location>
        <begin position="12"/>
        <end position="39"/>
    </location>
</feature>
<comment type="caution">
    <text evidence="2">The sequence shown here is derived from an EMBL/GenBank/DDBJ whole genome shotgun (WGS) entry which is preliminary data.</text>
</comment>
<sequence>EFLKTWERALFFLTSLLLIIPGNICSSIGLFLFIIVFYVHKKGIKIMG</sequence>
<gene>
    <name evidence="2" type="ORF">S03H2_05603</name>
</gene>
<keyword evidence="1" id="KW-1133">Transmembrane helix</keyword>
<keyword evidence="1" id="KW-0812">Transmembrane</keyword>
<evidence type="ECO:0000256" key="1">
    <source>
        <dbReference type="SAM" id="Phobius"/>
    </source>
</evidence>
<evidence type="ECO:0000313" key="2">
    <source>
        <dbReference type="EMBL" id="GAH27174.1"/>
    </source>
</evidence>
<proteinExistence type="predicted"/>
<dbReference type="EMBL" id="BARU01002356">
    <property type="protein sequence ID" value="GAH27174.1"/>
    <property type="molecule type" value="Genomic_DNA"/>
</dbReference>
<accession>X1FCP0</accession>
<keyword evidence="1" id="KW-0472">Membrane</keyword>
<feature type="non-terminal residue" evidence="2">
    <location>
        <position position="1"/>
    </location>
</feature>